<feature type="compositionally biased region" description="Low complexity" evidence="4">
    <location>
        <begin position="1677"/>
        <end position="1688"/>
    </location>
</feature>
<dbReference type="GO" id="GO:0006325">
    <property type="term" value="P:chromatin organization"/>
    <property type="evidence" value="ECO:0007669"/>
    <property type="project" value="InterPro"/>
</dbReference>
<reference evidence="6" key="1">
    <citation type="submission" date="2016-02" db="EMBL/GenBank/DDBJ databases">
        <title>Comparative genomics of biotechnologically important yeasts.</title>
        <authorList>
            <consortium name="DOE Joint Genome Institute"/>
            <person name="Riley R."/>
            <person name="Haridas S."/>
            <person name="Wolfe K.H."/>
            <person name="Lopes M.R."/>
            <person name="Hittinger C.T."/>
            <person name="Goker M."/>
            <person name="Salamov A."/>
            <person name="Wisecaver J."/>
            <person name="Long T.M."/>
            <person name="Aerts A.L."/>
            <person name="Barry K."/>
            <person name="Choi C."/>
            <person name="Clum A."/>
            <person name="Coughlan A.Y."/>
            <person name="Deshpande S."/>
            <person name="Douglass A.P."/>
            <person name="Hanson S.J."/>
            <person name="Klenk H.-P."/>
            <person name="Labutti K."/>
            <person name="Lapidus A."/>
            <person name="Lindquist E."/>
            <person name="Lipzen A."/>
            <person name="Meier-Kolthoff J.P."/>
            <person name="Ohm R.A."/>
            <person name="Otillar R.P."/>
            <person name="Pangilinan J."/>
            <person name="Peng Y."/>
            <person name="Rokas A."/>
            <person name="Rosa C.A."/>
            <person name="Scheuner C."/>
            <person name="Sibirny A.A."/>
            <person name="Slot J.C."/>
            <person name="Stielow J.B."/>
            <person name="Sun H."/>
            <person name="Kurtzman C.P."/>
            <person name="Blackwell M."/>
            <person name="Jeffries T.W."/>
            <person name="Grigoriev I.V."/>
        </authorList>
    </citation>
    <scope>NUCLEOTIDE SEQUENCE [LARGE SCALE GENOMIC DNA]</scope>
    <source>
        <strain evidence="6">NRRL Y-17796</strain>
    </source>
</reference>
<comment type="similarity">
    <text evidence="2">Belongs to the HIR3 family.</text>
</comment>
<comment type="subcellular location">
    <subcellularLocation>
        <location evidence="1">Nucleus</location>
    </subcellularLocation>
</comment>
<dbReference type="OrthoDB" id="77564at2759"/>
<evidence type="ECO:0000256" key="3">
    <source>
        <dbReference type="ARBA" id="ARBA00023242"/>
    </source>
</evidence>
<proteinExistence type="inferred from homology"/>
<dbReference type="EMBL" id="KV453843">
    <property type="protein sequence ID" value="ODV89390.1"/>
    <property type="molecule type" value="Genomic_DNA"/>
</dbReference>
<name>A0A1E4TC99_9ASCO</name>
<evidence type="ECO:0000256" key="1">
    <source>
        <dbReference type="ARBA" id="ARBA00004123"/>
    </source>
</evidence>
<dbReference type="PANTHER" id="PTHR15502">
    <property type="entry name" value="CALCINEURIN-BINDING PROTEIN CABIN 1-RELATED"/>
    <property type="match status" value="1"/>
</dbReference>
<sequence>MDKTVISDFKAINVVDDAYDIDDDTQTQELQAEEALKIFRSALNLQEQGDLQAALLEYQKVFAIRSLFDEPASFSSPLVRKLRYMVYKNHALLQLSLLKSPDDVPDQIESLLSDLVNALEADSEDFSLWSYVSVIAYQMSSFRLARFALESIPAVDSGPLSLQLSLQRKSPILPQLRVAMHRLVSVLHQISDLNALDAKFYQTILSIPALPDGVLDRYHFIAQHFAKPAIYNSASPPPPPFVIHIDNNSWLAVAYALLFPCVDSSVHLDKKLTMKLPLVHPEESVHTSFALILPFSKETMESCRYLRIYSPESDPNEPLSGDETEISPSEDLPDAQPPNNDLSNDEDDSNVQPLNNEHESTDSDSDRKRKSSDPLSANSADDSSGRVSKRLRSHAPESDSTAERAAAFFSSFNSRILSHFYLHLPEPPSILPRSADDYQQPPLGDLHKILLSWSVKHSDAMLKLQNSTATAKDNSEVNAIIMDLMTLNNSAADSKPDISKSPVTPLSLFERYNATHMSLDYMRVQFLIDLLSSSNPRLFLDFKWPPELMTVVRMYIDLFERNLQDYARSVDDRTADSEHAFQVLRLCQALADIFLDDLIQFQQSLRTAISEKAHNLNRMRKQEVVKSSRVQRWLNMFQSVLSLPCLDESLHEFVELKVRYFWTFTLFCQAIGSSKEDLIQRFDDLKALVKDQSFSSELSVINTPHIPKISLESADGLVSRVKTLSMFTELLSDDGNMPVDERITSLEHILKPSSNKDNISELDSGSESDRQPVGLQDFLQTMSPFFHLHLWNLLSSSYASEGRTVEELGCHISTVDMFMQRLFDDKYAAMAQDEREILLLRSMAALHTCLTTMVRLVTKDRKLLREISVSVIQEFAENIILLLSIVQVFVLFDDAIALNTIAMPSLLSYKSAALRFKEIYDMSWLMLYLSLQQLSIRVKQVASEQFETFLAELHEYLGLRGYCGLLKGVLLTVIQEDLAESTSWMAESELIQCLRCRFGISISTEHFIPFEHQVIHTKFDRNSAVMLLPFIVRLAQNNKTSQGLPRADLKGALDSFSEVIEIPDKTDAKIAYNLKAVESYLEEPIHPFEGSKCLRGDLYLSMAQITNSSVDAARLGFYYLEGIIFLGLHRAKKKSLNGRTDDLGHAVKYLTYDLLCNSSRFESWYSLAQVYDGIVESDMTYSPEKLIPEKSKDIISNRRKSLKCYLMAVSLVFRNNIKDAKLNSFWYDCAFAFYSATREPLAMLTFKVPPKTVGKPANGELTQCDRPSMKEDAVLRFAHILVAFGLRCNSKNWKLLVLEGKIIRKLYPDDPRRYLAIFARAAKVAPERHSNGDTLVEPHYYLVSYVYKCSKELSLAECLDYLASSQYCDFFKGTEAWNVRARNELLDLLISVLKKIRSADKKKWQHRPTFRIVDILANDLNDYAEAYKELSPLINLKAGSSSKSLFNVWKPDSERAGRHFICSSQYLCFMNYLFMKLGDIDNLIQLAKGVRKNTSSIWMHQKVWSYIMDCAVALVIEQCDLDLDVLNNTRLAYESFTARGAILEILFAKVHCSELVRYLVALAELRKLNSGLASTQYCETVFVSLYVKIDIEFPSIMEKARELLSQEEIEEAILKGESMVHIPSNRSRGSRVARKDIITKANALVRVISENAVPKKRVGYPTATRLKNQSISESALATPEPETPATTAEAEESLQASPAAFSEVVEEQVKSRDESTEPQGKSSEPQDEYTEPRNASIDPQDKSTEPQDESTKT</sequence>
<protein>
    <recommendedName>
        <fullName evidence="7">Histone transcription regulator 3 homolog</fullName>
    </recommendedName>
</protein>
<evidence type="ECO:0008006" key="7">
    <source>
        <dbReference type="Google" id="ProtNLM"/>
    </source>
</evidence>
<keyword evidence="6" id="KW-1185">Reference proteome</keyword>
<dbReference type="GO" id="GO:0005634">
    <property type="term" value="C:nucleus"/>
    <property type="evidence" value="ECO:0007669"/>
    <property type="project" value="UniProtKB-SubCell"/>
</dbReference>
<dbReference type="GO" id="GO:0031491">
    <property type="term" value="F:nucleosome binding"/>
    <property type="evidence" value="ECO:0007669"/>
    <property type="project" value="TreeGrafter"/>
</dbReference>
<feature type="compositionally biased region" description="Basic and acidic residues" evidence="4">
    <location>
        <begin position="1739"/>
        <end position="1753"/>
    </location>
</feature>
<evidence type="ECO:0000256" key="4">
    <source>
        <dbReference type="SAM" id="MobiDB-lite"/>
    </source>
</evidence>
<evidence type="ECO:0000313" key="6">
    <source>
        <dbReference type="Proteomes" id="UP000095023"/>
    </source>
</evidence>
<keyword evidence="3" id="KW-0539">Nucleus</keyword>
<dbReference type="GO" id="GO:0000417">
    <property type="term" value="C:HIR complex"/>
    <property type="evidence" value="ECO:0007669"/>
    <property type="project" value="TreeGrafter"/>
</dbReference>
<accession>A0A1E4TC99</accession>
<evidence type="ECO:0000256" key="2">
    <source>
        <dbReference type="ARBA" id="ARBA00007335"/>
    </source>
</evidence>
<feature type="region of interest" description="Disordered" evidence="4">
    <location>
        <begin position="310"/>
        <end position="402"/>
    </location>
</feature>
<feature type="region of interest" description="Disordered" evidence="4">
    <location>
        <begin position="1670"/>
        <end position="1753"/>
    </location>
</feature>
<dbReference type="Proteomes" id="UP000095023">
    <property type="component" value="Unassembled WGS sequence"/>
</dbReference>
<feature type="compositionally biased region" description="Basic and acidic residues" evidence="4">
    <location>
        <begin position="356"/>
        <end position="367"/>
    </location>
</feature>
<organism evidence="5 6">
    <name type="scientific">Tortispora caseinolytica NRRL Y-17796</name>
    <dbReference type="NCBI Taxonomy" id="767744"/>
    <lineage>
        <taxon>Eukaryota</taxon>
        <taxon>Fungi</taxon>
        <taxon>Dikarya</taxon>
        <taxon>Ascomycota</taxon>
        <taxon>Saccharomycotina</taxon>
        <taxon>Trigonopsidomycetes</taxon>
        <taxon>Trigonopsidales</taxon>
        <taxon>Trigonopsidaceae</taxon>
        <taxon>Tortispora</taxon>
    </lineage>
</organism>
<gene>
    <name evidence="5" type="ORF">CANCADRAFT_32663</name>
</gene>
<feature type="compositionally biased region" description="Polar residues" evidence="4">
    <location>
        <begin position="374"/>
        <end position="386"/>
    </location>
</feature>
<dbReference type="PANTHER" id="PTHR15502:SF7">
    <property type="entry name" value="CALCINEURIN-BINDING PROTEIN CABIN-1"/>
    <property type="match status" value="1"/>
</dbReference>
<evidence type="ECO:0000313" key="5">
    <source>
        <dbReference type="EMBL" id="ODV89390.1"/>
    </source>
</evidence>
<dbReference type="InterPro" id="IPR033053">
    <property type="entry name" value="Hir3/CABIN1"/>
</dbReference>